<dbReference type="EMBL" id="JAEKJZ010000005">
    <property type="protein sequence ID" value="MBN9672736.1"/>
    <property type="molecule type" value="Genomic_DNA"/>
</dbReference>
<sequence length="85" mass="8755">MLDLLGTIGGNVLSFPGIFGLGLGMMTRNWILASIMGGIVGVMETLVFTGFHVSEIRLVDLAVAVIVGVLAGSLGCAIRHRGATV</sequence>
<evidence type="ECO:0000313" key="3">
    <source>
        <dbReference type="Proteomes" id="UP000664096"/>
    </source>
</evidence>
<feature type="transmembrane region" description="Helical" evidence="1">
    <location>
        <begin position="30"/>
        <end position="52"/>
    </location>
</feature>
<protein>
    <submittedName>
        <fullName evidence="2">Uncharacterized protein</fullName>
    </submittedName>
</protein>
<dbReference type="Proteomes" id="UP000664096">
    <property type="component" value="Unassembled WGS sequence"/>
</dbReference>
<keyword evidence="1" id="KW-0812">Transmembrane</keyword>
<dbReference type="AlphaFoldDB" id="A0A939EGE3"/>
<reference evidence="2" key="1">
    <citation type="submission" date="2020-12" db="EMBL/GenBank/DDBJ databases">
        <title>Oil enriched cultivation method for isolating marine PHA-producing bacteria.</title>
        <authorList>
            <person name="Zheng W."/>
            <person name="Yu S."/>
            <person name="Huang Y."/>
        </authorList>
    </citation>
    <scope>NUCLEOTIDE SEQUENCE</scope>
    <source>
        <strain evidence="2">SY-2-12</strain>
    </source>
</reference>
<comment type="caution">
    <text evidence="2">The sequence shown here is derived from an EMBL/GenBank/DDBJ whole genome shotgun (WGS) entry which is preliminary data.</text>
</comment>
<name>A0A939EGE3_9HYPH</name>
<proteinExistence type="predicted"/>
<organism evidence="2 3">
    <name type="scientific">Roseibium aggregatum</name>
    <dbReference type="NCBI Taxonomy" id="187304"/>
    <lineage>
        <taxon>Bacteria</taxon>
        <taxon>Pseudomonadati</taxon>
        <taxon>Pseudomonadota</taxon>
        <taxon>Alphaproteobacteria</taxon>
        <taxon>Hyphomicrobiales</taxon>
        <taxon>Stappiaceae</taxon>
        <taxon>Roseibium</taxon>
    </lineage>
</organism>
<feature type="transmembrane region" description="Helical" evidence="1">
    <location>
        <begin position="6"/>
        <end position="23"/>
    </location>
</feature>
<accession>A0A939EGE3</accession>
<feature type="transmembrane region" description="Helical" evidence="1">
    <location>
        <begin position="58"/>
        <end position="78"/>
    </location>
</feature>
<evidence type="ECO:0000313" key="2">
    <source>
        <dbReference type="EMBL" id="MBN9672736.1"/>
    </source>
</evidence>
<gene>
    <name evidence="2" type="ORF">JF539_20440</name>
</gene>
<keyword evidence="1" id="KW-0472">Membrane</keyword>
<dbReference type="RefSeq" id="WP_207142594.1">
    <property type="nucleotide sequence ID" value="NZ_JAEKJZ010000005.1"/>
</dbReference>
<keyword evidence="1" id="KW-1133">Transmembrane helix</keyword>
<evidence type="ECO:0000256" key="1">
    <source>
        <dbReference type="SAM" id="Phobius"/>
    </source>
</evidence>